<evidence type="ECO:0000313" key="2">
    <source>
        <dbReference type="Proteomes" id="UP000318943"/>
    </source>
</evidence>
<proteinExistence type="predicted"/>
<sequence length="193" mass="20679">MKINIVGLDPSLQNFGVAHALLDTETMALLIGDLKLVHTEPEKKGKQVRKNSEDLERARLLYEGMTSATKGAAIAIAEVPVGSQSARAMASYGMCVGVLASCQIPLVQVTPSEVKLVATGYKNATKQEMIEWAMQKYPEAPWLRVKRGGVMVPTNANEHLADAVAAIEAGIKTDQFKGFLALMKVAESARAAA</sequence>
<dbReference type="Gene3D" id="3.30.420.10">
    <property type="entry name" value="Ribonuclease H-like superfamily/Ribonuclease H"/>
    <property type="match status" value="1"/>
</dbReference>
<dbReference type="InterPro" id="IPR036397">
    <property type="entry name" value="RNaseH_sf"/>
</dbReference>
<comment type="caution">
    <text evidence="1">The sequence shown here is derived from an EMBL/GenBank/DDBJ whole genome shotgun (WGS) entry which is preliminary data.</text>
</comment>
<dbReference type="InterPro" id="IPR012337">
    <property type="entry name" value="RNaseH-like_sf"/>
</dbReference>
<accession>A0ABY3ESR0</accession>
<dbReference type="SUPFAM" id="SSF53098">
    <property type="entry name" value="Ribonuclease H-like"/>
    <property type="match status" value="1"/>
</dbReference>
<name>A0ABY3ESR0_9BURK</name>
<keyword evidence="2" id="KW-1185">Reference proteome</keyword>
<protein>
    <submittedName>
        <fullName evidence="1">Crossover junction endodeoxyribonuclease RuvC</fullName>
    </submittedName>
</protein>
<organism evidence="1 2">
    <name type="scientific">Cupriavidus campinensis</name>
    <dbReference type="NCBI Taxonomy" id="151783"/>
    <lineage>
        <taxon>Bacteria</taxon>
        <taxon>Pseudomonadati</taxon>
        <taxon>Pseudomonadota</taxon>
        <taxon>Betaproteobacteria</taxon>
        <taxon>Burkholderiales</taxon>
        <taxon>Burkholderiaceae</taxon>
        <taxon>Cupriavidus</taxon>
    </lineage>
</organism>
<dbReference type="EMBL" id="VCIZ01000002">
    <property type="protein sequence ID" value="TSP14010.1"/>
    <property type="molecule type" value="Genomic_DNA"/>
</dbReference>
<dbReference type="RefSeq" id="WP_144196703.1">
    <property type="nucleotide sequence ID" value="NZ_VCIZ01000002.1"/>
</dbReference>
<evidence type="ECO:0000313" key="1">
    <source>
        <dbReference type="EMBL" id="TSP14010.1"/>
    </source>
</evidence>
<dbReference type="Proteomes" id="UP000318943">
    <property type="component" value="Unassembled WGS sequence"/>
</dbReference>
<reference evidence="1 2" key="1">
    <citation type="submission" date="2019-05" db="EMBL/GenBank/DDBJ databases">
        <title>Whole genome sequence analysis of Cupriavidus campinensis S14E4C strain.</title>
        <authorList>
            <person name="Abbaszade G."/>
            <person name="Szabo A."/>
            <person name="Toumi M."/>
            <person name="Toth E."/>
        </authorList>
    </citation>
    <scope>NUCLEOTIDE SEQUENCE [LARGE SCALE GENOMIC DNA]</scope>
    <source>
        <strain evidence="1 2">S14E4C</strain>
    </source>
</reference>
<gene>
    <name evidence="1" type="ORF">FGG12_05935</name>
</gene>